<dbReference type="PROSITE" id="PS00012">
    <property type="entry name" value="PHOSPHOPANTETHEINE"/>
    <property type="match status" value="1"/>
</dbReference>
<dbReference type="InterPro" id="IPR036736">
    <property type="entry name" value="ACP-like_sf"/>
</dbReference>
<dbReference type="GO" id="GO:0006633">
    <property type="term" value="P:fatty acid biosynthetic process"/>
    <property type="evidence" value="ECO:0007669"/>
    <property type="project" value="TreeGrafter"/>
</dbReference>
<organism evidence="4 5">
    <name type="scientific">Stachybotrys elegans</name>
    <dbReference type="NCBI Taxonomy" id="80388"/>
    <lineage>
        <taxon>Eukaryota</taxon>
        <taxon>Fungi</taxon>
        <taxon>Dikarya</taxon>
        <taxon>Ascomycota</taxon>
        <taxon>Pezizomycotina</taxon>
        <taxon>Sordariomycetes</taxon>
        <taxon>Hypocreomycetidae</taxon>
        <taxon>Hypocreales</taxon>
        <taxon>Stachybotryaceae</taxon>
        <taxon>Stachybotrys</taxon>
    </lineage>
</organism>
<dbReference type="Pfam" id="PF00550">
    <property type="entry name" value="PP-binding"/>
    <property type="match status" value="1"/>
</dbReference>
<dbReference type="GO" id="GO:0004312">
    <property type="term" value="F:fatty acid synthase activity"/>
    <property type="evidence" value="ECO:0007669"/>
    <property type="project" value="TreeGrafter"/>
</dbReference>
<comment type="caution">
    <text evidence="4">The sequence shown here is derived from an EMBL/GenBank/DDBJ whole genome shotgun (WGS) entry which is preliminary data.</text>
</comment>
<dbReference type="AlphaFoldDB" id="A0A8K0SJ79"/>
<dbReference type="Gene3D" id="3.40.50.720">
    <property type="entry name" value="NAD(P)-binding Rossmann-like Domain"/>
    <property type="match status" value="1"/>
</dbReference>
<dbReference type="EMBL" id="JAGPNK010000011">
    <property type="protein sequence ID" value="KAH7311209.1"/>
    <property type="molecule type" value="Genomic_DNA"/>
</dbReference>
<dbReference type="OrthoDB" id="329835at2759"/>
<name>A0A8K0SJ79_9HYPO</name>
<dbReference type="InterPro" id="IPR013968">
    <property type="entry name" value="PKS_KR"/>
</dbReference>
<keyword evidence="1" id="KW-0596">Phosphopantetheine</keyword>
<keyword evidence="5" id="KW-1185">Reference proteome</keyword>
<dbReference type="InterPro" id="IPR020806">
    <property type="entry name" value="PKS_PP-bd"/>
</dbReference>
<feature type="domain" description="Carrier" evidence="3">
    <location>
        <begin position="149"/>
        <end position="228"/>
    </location>
</feature>
<dbReference type="GO" id="GO:0044550">
    <property type="term" value="P:secondary metabolite biosynthetic process"/>
    <property type="evidence" value="ECO:0007669"/>
    <property type="project" value="TreeGrafter"/>
</dbReference>
<dbReference type="PANTHER" id="PTHR43775">
    <property type="entry name" value="FATTY ACID SYNTHASE"/>
    <property type="match status" value="1"/>
</dbReference>
<dbReference type="InterPro" id="IPR050091">
    <property type="entry name" value="PKS_NRPS_Biosynth_Enz"/>
</dbReference>
<evidence type="ECO:0000256" key="1">
    <source>
        <dbReference type="ARBA" id="ARBA00022450"/>
    </source>
</evidence>
<reference evidence="4" key="1">
    <citation type="journal article" date="2021" name="Nat. Commun.">
        <title>Genetic determinants of endophytism in the Arabidopsis root mycobiome.</title>
        <authorList>
            <person name="Mesny F."/>
            <person name="Miyauchi S."/>
            <person name="Thiergart T."/>
            <person name="Pickel B."/>
            <person name="Atanasova L."/>
            <person name="Karlsson M."/>
            <person name="Huettel B."/>
            <person name="Barry K.W."/>
            <person name="Haridas S."/>
            <person name="Chen C."/>
            <person name="Bauer D."/>
            <person name="Andreopoulos W."/>
            <person name="Pangilinan J."/>
            <person name="LaButti K."/>
            <person name="Riley R."/>
            <person name="Lipzen A."/>
            <person name="Clum A."/>
            <person name="Drula E."/>
            <person name="Henrissat B."/>
            <person name="Kohler A."/>
            <person name="Grigoriev I.V."/>
            <person name="Martin F.M."/>
            <person name="Hacquard S."/>
        </authorList>
    </citation>
    <scope>NUCLEOTIDE SEQUENCE</scope>
    <source>
        <strain evidence="4">MPI-CAGE-CH-0235</strain>
    </source>
</reference>
<dbReference type="PROSITE" id="PS50075">
    <property type="entry name" value="CARRIER"/>
    <property type="match status" value="1"/>
</dbReference>
<dbReference type="Proteomes" id="UP000813444">
    <property type="component" value="Unassembled WGS sequence"/>
</dbReference>
<dbReference type="GO" id="GO:0031177">
    <property type="term" value="F:phosphopantetheine binding"/>
    <property type="evidence" value="ECO:0007669"/>
    <property type="project" value="InterPro"/>
</dbReference>
<dbReference type="InterPro" id="IPR006162">
    <property type="entry name" value="Ppantetheine_attach_site"/>
</dbReference>
<accession>A0A8K0SJ79</accession>
<evidence type="ECO:0000256" key="2">
    <source>
        <dbReference type="ARBA" id="ARBA00022553"/>
    </source>
</evidence>
<dbReference type="SMART" id="SM00823">
    <property type="entry name" value="PKS_PP"/>
    <property type="match status" value="1"/>
</dbReference>
<gene>
    <name evidence="4" type="ORF">B0I35DRAFT_411451</name>
</gene>
<evidence type="ECO:0000259" key="3">
    <source>
        <dbReference type="PROSITE" id="PS50075"/>
    </source>
</evidence>
<sequence length="228" mass="24896">MFYAKWDQAVSSKVRPSLNLHTLLPELDFFIMLSSVSGIMGNPVQGDYAAGCAFQDELAKHRVEEDEFLSLLNICCDTAYQITLAAESQITVGMETPADRDAKSLDPMEILEQPLYAYFNGHSNSSHAGMSADTVSLSNAFGKSGSREERARLVVDALSRKLARALSIKAEDVDADEPLHAFGVDSLVAVEIRSWIAKQFAADVAISELTGRANARTVTVSAQYFVHM</sequence>
<evidence type="ECO:0000313" key="4">
    <source>
        <dbReference type="EMBL" id="KAH7311209.1"/>
    </source>
</evidence>
<dbReference type="PANTHER" id="PTHR43775:SF37">
    <property type="entry name" value="SI:DKEY-61P9.11"/>
    <property type="match status" value="1"/>
</dbReference>
<protein>
    <submittedName>
        <fullName evidence="4">KR domain-containing protein</fullName>
    </submittedName>
</protein>
<proteinExistence type="predicted"/>
<dbReference type="SUPFAM" id="SSF51735">
    <property type="entry name" value="NAD(P)-binding Rossmann-fold domains"/>
    <property type="match status" value="1"/>
</dbReference>
<dbReference type="InterPro" id="IPR036291">
    <property type="entry name" value="NAD(P)-bd_dom_sf"/>
</dbReference>
<dbReference type="SUPFAM" id="SSF47336">
    <property type="entry name" value="ACP-like"/>
    <property type="match status" value="1"/>
</dbReference>
<dbReference type="Gene3D" id="1.10.1200.10">
    <property type="entry name" value="ACP-like"/>
    <property type="match status" value="1"/>
</dbReference>
<dbReference type="InterPro" id="IPR009081">
    <property type="entry name" value="PP-bd_ACP"/>
</dbReference>
<dbReference type="Pfam" id="PF08659">
    <property type="entry name" value="KR"/>
    <property type="match status" value="1"/>
</dbReference>
<keyword evidence="2" id="KW-0597">Phosphoprotein</keyword>
<evidence type="ECO:0000313" key="5">
    <source>
        <dbReference type="Proteomes" id="UP000813444"/>
    </source>
</evidence>